<gene>
    <name evidence="2" type="ORF">IAB08_07495</name>
</gene>
<evidence type="ECO:0000256" key="1">
    <source>
        <dbReference type="SAM" id="Phobius"/>
    </source>
</evidence>
<dbReference type="AlphaFoldDB" id="A0A9D9DVY5"/>
<dbReference type="InterPro" id="IPR029062">
    <property type="entry name" value="Class_I_gatase-like"/>
</dbReference>
<dbReference type="SUPFAM" id="SSF52317">
    <property type="entry name" value="Class I glutamine amidotransferase-like"/>
    <property type="match status" value="1"/>
</dbReference>
<comment type="caution">
    <text evidence="2">The sequence shown here is derived from an EMBL/GenBank/DDBJ whole genome shotgun (WGS) entry which is preliminary data.</text>
</comment>
<dbReference type="PANTHER" id="PTHR37947:SF1">
    <property type="entry name" value="BLL2462 PROTEIN"/>
    <property type="match status" value="1"/>
</dbReference>
<proteinExistence type="predicted"/>
<keyword evidence="1" id="KW-0472">Membrane</keyword>
<keyword evidence="1" id="KW-1133">Transmembrane helix</keyword>
<sequence>MIQTTVPAWFWLVAVAVAAGYAGALYYRNRKDELSKGWKTGLAAIRFLFVFLICFLLMSPIAKMKQEQVQKPLCFVAVDDSRSMRAALAPEYRNKKEADTAVFSASGFAQDIEQQTNRLCEELSERFQVQRLAFGKEVRQEKYSEAQESAHSAYAQEATDYARLFQDMAQRLSASTVSNAVAILISDGQANIGQEPVSAYRSCPFPLYCIGIGDTLSYPDIFIEECRFNPYTFLGNRFPLQIRLGQQQASNARSVLRLSEEGKTLIEQEVDLSQPEGRQINWELEANESGIHRYILSLDPISQEKNIQNNRQEVLIQVLDNRQKILIVGHAPHPDLSCLHQSLSRQEKYQSEVILAKELSKKSMKEWQDYDLFILHGLPSRQYPLDPYRDLLNRKPCWYILGPETRVDRLNQNGTGLGIQARNAGWEEAQATLNPDFGLFEISPDEMEAIQEWPPLWTPFARYEPQANGRTVLYQSILGVKTENPLLWVSPPSASRSMVLCGYGLWRWRLADYQEENNTEVFDRLIDRCVSLLSELKPEENLIVHCPSLIDNTQSLQIRAELSNQNFEKVSTASVGIQFQNRANGQQYEYSFLPQPPDYFLDAGFLPAGDYDYTARAKNGAEEYTARGRFTVADIRLENLQLPANLELLRNLSLTYDGRFYYAGSAYAPQNAVWKQILQDIEDRPDLKPVISFREAYASFLDQIWLLILLLGLLSMEYFARKIFGSL</sequence>
<dbReference type="Gene3D" id="3.40.50.410">
    <property type="entry name" value="von Willebrand factor, type A domain"/>
    <property type="match status" value="1"/>
</dbReference>
<reference evidence="2" key="2">
    <citation type="journal article" date="2021" name="PeerJ">
        <title>Extensive microbial diversity within the chicken gut microbiome revealed by metagenomics and culture.</title>
        <authorList>
            <person name="Gilroy R."/>
            <person name="Ravi A."/>
            <person name="Getino M."/>
            <person name="Pursley I."/>
            <person name="Horton D.L."/>
            <person name="Alikhan N.F."/>
            <person name="Baker D."/>
            <person name="Gharbi K."/>
            <person name="Hall N."/>
            <person name="Watson M."/>
            <person name="Adriaenssens E.M."/>
            <person name="Foster-Nyarko E."/>
            <person name="Jarju S."/>
            <person name="Secka A."/>
            <person name="Antonio M."/>
            <person name="Oren A."/>
            <person name="Chaudhuri R.R."/>
            <person name="La Ragione R."/>
            <person name="Hildebrand F."/>
            <person name="Pallen M.J."/>
        </authorList>
    </citation>
    <scope>NUCLEOTIDE SEQUENCE</scope>
    <source>
        <strain evidence="2">2889</strain>
    </source>
</reference>
<evidence type="ECO:0000313" key="2">
    <source>
        <dbReference type="EMBL" id="MBO8433120.1"/>
    </source>
</evidence>
<dbReference type="EMBL" id="JADIMZ010000111">
    <property type="protein sequence ID" value="MBO8433120.1"/>
    <property type="molecule type" value="Genomic_DNA"/>
</dbReference>
<feature type="transmembrane region" description="Helical" evidence="1">
    <location>
        <begin position="6"/>
        <end position="28"/>
    </location>
</feature>
<dbReference type="SUPFAM" id="SSF53300">
    <property type="entry name" value="vWA-like"/>
    <property type="match status" value="1"/>
</dbReference>
<protein>
    <recommendedName>
        <fullName evidence="4">VWFA domain-containing protein</fullName>
    </recommendedName>
</protein>
<keyword evidence="1" id="KW-0812">Transmembrane</keyword>
<evidence type="ECO:0000313" key="3">
    <source>
        <dbReference type="Proteomes" id="UP000823612"/>
    </source>
</evidence>
<dbReference type="PANTHER" id="PTHR37947">
    <property type="entry name" value="BLL2462 PROTEIN"/>
    <property type="match status" value="1"/>
</dbReference>
<reference evidence="2" key="1">
    <citation type="submission" date="2020-10" db="EMBL/GenBank/DDBJ databases">
        <authorList>
            <person name="Gilroy R."/>
        </authorList>
    </citation>
    <scope>NUCLEOTIDE SEQUENCE</scope>
    <source>
        <strain evidence="2">2889</strain>
    </source>
</reference>
<organism evidence="2 3">
    <name type="scientific">Candidatus Pullibacteroides excrementavium</name>
    <dbReference type="NCBI Taxonomy" id="2840905"/>
    <lineage>
        <taxon>Bacteria</taxon>
        <taxon>Pseudomonadati</taxon>
        <taxon>Bacteroidota</taxon>
        <taxon>Bacteroidia</taxon>
        <taxon>Bacteroidales</taxon>
        <taxon>Candidatus Pullibacteroides</taxon>
    </lineage>
</organism>
<accession>A0A9D9DVY5</accession>
<dbReference type="Proteomes" id="UP000823612">
    <property type="component" value="Unassembled WGS sequence"/>
</dbReference>
<feature type="transmembrane region" description="Helical" evidence="1">
    <location>
        <begin position="40"/>
        <end position="62"/>
    </location>
</feature>
<name>A0A9D9DVY5_9BACT</name>
<evidence type="ECO:0008006" key="4">
    <source>
        <dbReference type="Google" id="ProtNLM"/>
    </source>
</evidence>
<dbReference type="InterPro" id="IPR036465">
    <property type="entry name" value="vWFA_dom_sf"/>
</dbReference>